<proteinExistence type="inferred from homology"/>
<keyword evidence="4 6" id="KW-0853">WD repeat</keyword>
<comment type="subcellular location">
    <subcellularLocation>
        <location evidence="1">Cytoplasm</location>
    </subcellularLocation>
</comment>
<evidence type="ECO:0000313" key="9">
    <source>
        <dbReference type="EMBL" id="KAG8189030.1"/>
    </source>
</evidence>
<evidence type="ECO:0000256" key="6">
    <source>
        <dbReference type="PROSITE-ProRule" id="PRU00221"/>
    </source>
</evidence>
<protein>
    <recommendedName>
        <fullName evidence="8">SOCS box domain-containing protein</fullName>
    </recommendedName>
</protein>
<dbReference type="SMART" id="SM00320">
    <property type="entry name" value="WD40"/>
    <property type="match status" value="3"/>
</dbReference>
<feature type="compositionally biased region" description="Polar residues" evidence="7">
    <location>
        <begin position="819"/>
        <end position="829"/>
    </location>
</feature>
<evidence type="ECO:0000256" key="3">
    <source>
        <dbReference type="ARBA" id="ARBA00022490"/>
    </source>
</evidence>
<dbReference type="InterPro" id="IPR000007">
    <property type="entry name" value="Tubby_C"/>
</dbReference>
<dbReference type="PANTHER" id="PTHR16517:SF2">
    <property type="entry name" value="TUBBY-RELATED PROTEIN 4"/>
    <property type="match status" value="1"/>
</dbReference>
<comment type="caution">
    <text evidence="9">The sequence shown here is derived from an EMBL/GenBank/DDBJ whole genome shotgun (WGS) entry which is preliminary data.</text>
</comment>
<evidence type="ECO:0000313" key="10">
    <source>
        <dbReference type="Proteomes" id="UP000827092"/>
    </source>
</evidence>
<feature type="region of interest" description="Disordered" evidence="7">
    <location>
        <begin position="906"/>
        <end position="933"/>
    </location>
</feature>
<comment type="similarity">
    <text evidence="2">Belongs to the TUB family.</text>
</comment>
<dbReference type="InterPro" id="IPR001680">
    <property type="entry name" value="WD40_rpt"/>
</dbReference>
<dbReference type="EMBL" id="JAFNEN010000222">
    <property type="protein sequence ID" value="KAG8189030.1"/>
    <property type="molecule type" value="Genomic_DNA"/>
</dbReference>
<dbReference type="InterPro" id="IPR025659">
    <property type="entry name" value="Tubby-like_C"/>
</dbReference>
<dbReference type="Pfam" id="PF01167">
    <property type="entry name" value="Tub"/>
    <property type="match status" value="1"/>
</dbReference>
<dbReference type="InterPro" id="IPR036322">
    <property type="entry name" value="WD40_repeat_dom_sf"/>
</dbReference>
<feature type="compositionally biased region" description="Low complexity" evidence="7">
    <location>
        <begin position="917"/>
        <end position="929"/>
    </location>
</feature>
<keyword evidence="5" id="KW-0677">Repeat</keyword>
<dbReference type="PROSITE" id="PS50225">
    <property type="entry name" value="SOCS"/>
    <property type="match status" value="1"/>
</dbReference>
<feature type="region of interest" description="Disordered" evidence="7">
    <location>
        <begin position="1093"/>
        <end position="1112"/>
    </location>
</feature>
<evidence type="ECO:0000259" key="8">
    <source>
        <dbReference type="PROSITE" id="PS50225"/>
    </source>
</evidence>
<feature type="region of interest" description="Disordered" evidence="7">
    <location>
        <begin position="527"/>
        <end position="558"/>
    </location>
</feature>
<keyword evidence="10" id="KW-1185">Reference proteome</keyword>
<reference evidence="9 10" key="1">
    <citation type="journal article" date="2022" name="Nat. Ecol. Evol.">
        <title>A masculinizing supergene underlies an exaggerated male reproductive morph in a spider.</title>
        <authorList>
            <person name="Hendrickx F."/>
            <person name="De Corte Z."/>
            <person name="Sonet G."/>
            <person name="Van Belleghem S.M."/>
            <person name="Kostlbacher S."/>
            <person name="Vangestel C."/>
        </authorList>
    </citation>
    <scope>NUCLEOTIDE SEQUENCE [LARGE SCALE GENOMIC DNA]</scope>
    <source>
        <strain evidence="9">W744_W776</strain>
    </source>
</reference>
<dbReference type="SUPFAM" id="SSF50978">
    <property type="entry name" value="WD40 repeat-like"/>
    <property type="match status" value="1"/>
</dbReference>
<evidence type="ECO:0000256" key="1">
    <source>
        <dbReference type="ARBA" id="ARBA00004496"/>
    </source>
</evidence>
<gene>
    <name evidence="9" type="ORF">JTE90_025471</name>
</gene>
<evidence type="ECO:0000256" key="2">
    <source>
        <dbReference type="ARBA" id="ARBA00007129"/>
    </source>
</evidence>
<dbReference type="InterPro" id="IPR056159">
    <property type="entry name" value="Beta-prop_IFT121_TULP_N"/>
</dbReference>
<dbReference type="Pfam" id="PF24797">
    <property type="entry name" value="Beta-prop_WDR35_TULP_N"/>
    <property type="match status" value="1"/>
</dbReference>
<name>A0AAV6UX34_9ARAC</name>
<feature type="compositionally biased region" description="Low complexity" evidence="7">
    <location>
        <begin position="830"/>
        <end position="858"/>
    </location>
</feature>
<feature type="repeat" description="WD" evidence="6">
    <location>
        <begin position="81"/>
        <end position="112"/>
    </location>
</feature>
<evidence type="ECO:0000256" key="5">
    <source>
        <dbReference type="ARBA" id="ARBA00022737"/>
    </source>
</evidence>
<dbReference type="PANTHER" id="PTHR16517">
    <property type="entry name" value="TUBBY-RELATED"/>
    <property type="match status" value="1"/>
</dbReference>
<dbReference type="Gene3D" id="3.20.90.10">
    <property type="entry name" value="Tubby Protein, Chain A"/>
    <property type="match status" value="1"/>
</dbReference>
<dbReference type="Gene3D" id="2.130.10.10">
    <property type="entry name" value="YVTN repeat-like/Quinoprotein amine dehydrogenase"/>
    <property type="match status" value="1"/>
</dbReference>
<dbReference type="InterPro" id="IPR015943">
    <property type="entry name" value="WD40/YVTN_repeat-like_dom_sf"/>
</dbReference>
<feature type="compositionally biased region" description="Basic residues" evidence="7">
    <location>
        <begin position="542"/>
        <end position="554"/>
    </location>
</feature>
<keyword evidence="3" id="KW-0963">Cytoplasm</keyword>
<feature type="domain" description="SOCS box" evidence="8">
    <location>
        <begin position="370"/>
        <end position="411"/>
    </location>
</feature>
<accession>A0AAV6UX34</accession>
<sequence>MHLHFERTTSTRTDCAILSLTWMGKVPDDLPEEDGWKLNRVHYYQDGWLATGNARSIVGVTFTSCHNRRIADMPLRSNYNLRGHRAEITLVKWNEPYQKLASCDNTGTIFVWIKYEGRWSIELINDRSVQVTDFSWSHDGRMALICYRDGFVLVGSVSGQRYWSSMLNLDHSINCGIWTPDDQNVMFGTSGGQIIIIDVHGAIVAEVNLQTDSPIASMQWSCEKFKMDECYEDDRHSFALPPKRAEKSHNSPPERPSVLAVCFASGTINLMRSYDDLFPNVIETNLKGLKMEWSNSGELLAVAGMLVDASGSSFVNMLHFYNDTGVLRFVIPIPTTQVNSPVTALTWGHNDKRLFIATGCIIHVGWVTQRIASLQLLSRLATYGSVQNDSMIPQLPIPQRLKGLITHLTTQTIKCHLPDPQQLREFVSKPPSSDIRFHCTMIRHEDEDMNGSATYTMFLEYLGGLVPLLKGKRVSKLRPEFVIFEPQSLEPGLPHPLYRVKNCQPYSYPPTALNTILAVVPILLPSSSSDSEPDEGCASPRMQRRKGRRHRQAQRRREQEHGWREIMYIDELPESEKIVSVTSNIWGTKFKILGLVQWLPAILGTVTYRTSLLHLQPRQMTLLMKELRGPQPRECNPSDSPKTGGAVVFSEDEDEPGDSYEDSIPIAPMTPKKQQRNPTMRYQLNHDHNNQNGAFSNRGNGDYVNFLPNEEFLTFEITGGEKGVHVISLQRAENNSVVSVATQTSLSCVPNSHPPVMHYNIPSSSNGSGFSFLHKNLEKKFESKCSTTQVIQIPPTKDCASLDGSSLDLDLSEEFAPASSDSSKDTSAQNSLSENDNSNLSSQSNSSSSGNGRPTSGSANIAPTQPGGLILDKSYRSSLQSPLGARRIVEINSNFSQRSFCTLPSPLPVQTAEPKESSSPAGASSSSSSNQESILVKKNGDLKFIDDPETPSCEKMPFPNTQSSSFYVNRSQSANHLQHMAEFTNVREQSGAAFKHSQRRLTLKPNPPCGKMHCHDCIDGEKPCEKTNGPSVGEEGFFDLACSCPAVKKPINPKPTESTKPGLKKEFHSCEDVNKIATTSKTDKALKHLEQLARSENSSPVHRRRNVPSDVPDLSAASFLQDHRASFPQTGDDTSEMSDSSVTVSLSIPSSPVVARKKTQRRGILYSPLLLRKMRRQKLVDSSDEDGAFSGDDMPGENFKDLESFQKAYIRRKLKKRGGRTVTDCVPANSNLPPYREFVLHNKAPLWNDMSQVYQLDFGGRVTQESAKNFQIEFHGRQVMQFGRIDGNAYTLDFQYPFCALQAFAVALANVTQRLK</sequence>
<dbReference type="PRINTS" id="PR01573">
    <property type="entry name" value="SUPERTUBBY"/>
</dbReference>
<evidence type="ECO:0000256" key="7">
    <source>
        <dbReference type="SAM" id="MobiDB-lite"/>
    </source>
</evidence>
<dbReference type="GO" id="GO:0005737">
    <property type="term" value="C:cytoplasm"/>
    <property type="evidence" value="ECO:0007669"/>
    <property type="project" value="UniProtKB-SubCell"/>
</dbReference>
<dbReference type="PROSITE" id="PS50082">
    <property type="entry name" value="WD_REPEATS_2"/>
    <property type="match status" value="1"/>
</dbReference>
<dbReference type="Proteomes" id="UP000827092">
    <property type="component" value="Unassembled WGS sequence"/>
</dbReference>
<feature type="region of interest" description="Disordered" evidence="7">
    <location>
        <begin position="629"/>
        <end position="676"/>
    </location>
</feature>
<feature type="compositionally biased region" description="Acidic residues" evidence="7">
    <location>
        <begin position="650"/>
        <end position="661"/>
    </location>
</feature>
<organism evidence="9 10">
    <name type="scientific">Oedothorax gibbosus</name>
    <dbReference type="NCBI Taxonomy" id="931172"/>
    <lineage>
        <taxon>Eukaryota</taxon>
        <taxon>Metazoa</taxon>
        <taxon>Ecdysozoa</taxon>
        <taxon>Arthropoda</taxon>
        <taxon>Chelicerata</taxon>
        <taxon>Arachnida</taxon>
        <taxon>Araneae</taxon>
        <taxon>Araneomorphae</taxon>
        <taxon>Entelegynae</taxon>
        <taxon>Araneoidea</taxon>
        <taxon>Linyphiidae</taxon>
        <taxon>Erigoninae</taxon>
        <taxon>Oedothorax</taxon>
    </lineage>
</organism>
<feature type="region of interest" description="Disordered" evidence="7">
    <location>
        <begin position="814"/>
        <end position="869"/>
    </location>
</feature>
<dbReference type="InterPro" id="IPR001496">
    <property type="entry name" value="SOCS_box"/>
</dbReference>
<evidence type="ECO:0000256" key="4">
    <source>
        <dbReference type="ARBA" id="ARBA00022574"/>
    </source>
</evidence>
<dbReference type="SUPFAM" id="SSF54518">
    <property type="entry name" value="Tubby C-terminal domain-like"/>
    <property type="match status" value="1"/>
</dbReference>